<reference evidence="9" key="2">
    <citation type="submission" date="2025-09" db="UniProtKB">
        <authorList>
            <consortium name="Ensembl"/>
        </authorList>
    </citation>
    <scope>IDENTIFICATION</scope>
</reference>
<dbReference type="OMA" id="SFQCIAL"/>
<reference evidence="9" key="1">
    <citation type="submission" date="2025-08" db="UniProtKB">
        <authorList>
            <consortium name="Ensembl"/>
        </authorList>
    </citation>
    <scope>IDENTIFICATION</scope>
</reference>
<dbReference type="GO" id="GO:0002230">
    <property type="term" value="P:positive regulation of defense response to virus by host"/>
    <property type="evidence" value="ECO:0007669"/>
    <property type="project" value="Ensembl"/>
</dbReference>
<protein>
    <recommendedName>
        <fullName evidence="7">Palmitoyltransferase</fullName>
        <ecNumber evidence="7">2.3.1.225</ecNumber>
    </recommendedName>
</protein>
<dbReference type="GO" id="GO:0006612">
    <property type="term" value="P:protein targeting to membrane"/>
    <property type="evidence" value="ECO:0007669"/>
    <property type="project" value="TreeGrafter"/>
</dbReference>
<feature type="domain" description="Palmitoyltransferase DHHC" evidence="8">
    <location>
        <begin position="142"/>
        <end position="183"/>
    </location>
</feature>
<keyword evidence="4 7" id="KW-1133">Transmembrane helix</keyword>
<comment type="subcellular location">
    <subcellularLocation>
        <location evidence="1">Membrane</location>
        <topology evidence="1">Multi-pass membrane protein</topology>
    </subcellularLocation>
</comment>
<comment type="similarity">
    <text evidence="7">Belongs to the DHHC palmitoyltransferase family.</text>
</comment>
<feature type="transmembrane region" description="Helical" evidence="7">
    <location>
        <begin position="54"/>
        <end position="78"/>
    </location>
</feature>
<evidence type="ECO:0000313" key="10">
    <source>
        <dbReference type="Proteomes" id="UP000694392"/>
    </source>
</evidence>
<dbReference type="GO" id="GO:0140374">
    <property type="term" value="P:antiviral innate immune response"/>
    <property type="evidence" value="ECO:0007669"/>
    <property type="project" value="Ensembl"/>
</dbReference>
<dbReference type="PANTHER" id="PTHR22883">
    <property type="entry name" value="ZINC FINGER DHHC DOMAIN CONTAINING PROTEIN"/>
    <property type="match status" value="1"/>
</dbReference>
<accession>A0A8D0G6U5</accession>
<organism evidence="9 10">
    <name type="scientific">Sphenodon punctatus</name>
    <name type="common">Tuatara</name>
    <name type="synonym">Hatteria punctata</name>
    <dbReference type="NCBI Taxonomy" id="8508"/>
    <lineage>
        <taxon>Eukaryota</taxon>
        <taxon>Metazoa</taxon>
        <taxon>Chordata</taxon>
        <taxon>Craniata</taxon>
        <taxon>Vertebrata</taxon>
        <taxon>Euteleostomi</taxon>
        <taxon>Lepidosauria</taxon>
        <taxon>Sphenodontia</taxon>
        <taxon>Sphenodontidae</taxon>
        <taxon>Sphenodon</taxon>
    </lineage>
</organism>
<sequence length="219" mass="24625">MEVETKIPSSLSSPGFLLFSSICQRTVPEQLHSRNDLVSSPLHSRVNGWSFPLHSFQCIALLLYTYLALVGFGIYIPLLPHEWKYAAYTVSFFPGIGILFAHHLVTHLVAITIDPADQNVLTKKDYNNPMPVFDRSRHGHVIQNQHCYLCEVDVGPKAKHCSACNKCIADFDHHCKWLNNCVGIFRNLSGSINLQGQTQQTGPTSFWGLTCARSVVWRT</sequence>
<dbReference type="GO" id="GO:0019706">
    <property type="term" value="F:protein-cysteine S-palmitoyltransferase activity"/>
    <property type="evidence" value="ECO:0007669"/>
    <property type="project" value="UniProtKB-EC"/>
</dbReference>
<keyword evidence="2 7" id="KW-0808">Transferase</keyword>
<dbReference type="EC" id="2.3.1.225" evidence="7"/>
<keyword evidence="10" id="KW-1185">Reference proteome</keyword>
<dbReference type="PANTHER" id="PTHR22883:SF22">
    <property type="entry name" value="PALMITOYLTRANSFERASE ZDHHC11-RELATED"/>
    <property type="match status" value="1"/>
</dbReference>
<evidence type="ECO:0000256" key="3">
    <source>
        <dbReference type="ARBA" id="ARBA00022692"/>
    </source>
</evidence>
<dbReference type="GO" id="GO:0005794">
    <property type="term" value="C:Golgi apparatus"/>
    <property type="evidence" value="ECO:0007669"/>
    <property type="project" value="TreeGrafter"/>
</dbReference>
<proteinExistence type="inferred from homology"/>
<dbReference type="Ensembl" id="ENSSPUT00000002128.1">
    <property type="protein sequence ID" value="ENSSPUP00000002012.1"/>
    <property type="gene ID" value="ENSSPUG00000001547.1"/>
</dbReference>
<keyword evidence="5 7" id="KW-0472">Membrane</keyword>
<keyword evidence="3 7" id="KW-0812">Transmembrane</keyword>
<evidence type="ECO:0000256" key="6">
    <source>
        <dbReference type="ARBA" id="ARBA00023315"/>
    </source>
</evidence>
<evidence type="ECO:0000256" key="5">
    <source>
        <dbReference type="ARBA" id="ARBA00023136"/>
    </source>
</evidence>
<evidence type="ECO:0000256" key="2">
    <source>
        <dbReference type="ARBA" id="ARBA00022679"/>
    </source>
</evidence>
<keyword evidence="6 7" id="KW-0012">Acyltransferase</keyword>
<evidence type="ECO:0000313" key="9">
    <source>
        <dbReference type="Ensembl" id="ENSSPUP00000002012.1"/>
    </source>
</evidence>
<dbReference type="Proteomes" id="UP000694392">
    <property type="component" value="Unplaced"/>
</dbReference>
<dbReference type="AlphaFoldDB" id="A0A8D0G6U5"/>
<evidence type="ECO:0000256" key="7">
    <source>
        <dbReference type="RuleBase" id="RU079119"/>
    </source>
</evidence>
<dbReference type="PROSITE" id="PS50216">
    <property type="entry name" value="DHHC"/>
    <property type="match status" value="1"/>
</dbReference>
<dbReference type="GO" id="GO:0005783">
    <property type="term" value="C:endoplasmic reticulum"/>
    <property type="evidence" value="ECO:0007669"/>
    <property type="project" value="TreeGrafter"/>
</dbReference>
<comment type="domain">
    <text evidence="7">The DHHC domain is required for palmitoyltransferase activity.</text>
</comment>
<evidence type="ECO:0000256" key="4">
    <source>
        <dbReference type="ARBA" id="ARBA00022989"/>
    </source>
</evidence>
<comment type="catalytic activity">
    <reaction evidence="7">
        <text>L-cysteinyl-[protein] + hexadecanoyl-CoA = S-hexadecanoyl-L-cysteinyl-[protein] + CoA</text>
        <dbReference type="Rhea" id="RHEA:36683"/>
        <dbReference type="Rhea" id="RHEA-COMP:10131"/>
        <dbReference type="Rhea" id="RHEA-COMP:11032"/>
        <dbReference type="ChEBI" id="CHEBI:29950"/>
        <dbReference type="ChEBI" id="CHEBI:57287"/>
        <dbReference type="ChEBI" id="CHEBI:57379"/>
        <dbReference type="ChEBI" id="CHEBI:74151"/>
        <dbReference type="EC" id="2.3.1.225"/>
    </reaction>
</comment>
<evidence type="ECO:0000259" key="8">
    <source>
        <dbReference type="Pfam" id="PF01529"/>
    </source>
</evidence>
<feature type="transmembrane region" description="Helical" evidence="7">
    <location>
        <begin position="85"/>
        <end position="105"/>
    </location>
</feature>
<dbReference type="Pfam" id="PF01529">
    <property type="entry name" value="DHHC"/>
    <property type="match status" value="1"/>
</dbReference>
<name>A0A8D0G6U5_SPHPU</name>
<dbReference type="GeneTree" id="ENSGT00940000161608"/>
<dbReference type="GO" id="GO:0010008">
    <property type="term" value="C:endosome membrane"/>
    <property type="evidence" value="ECO:0007669"/>
    <property type="project" value="Ensembl"/>
</dbReference>
<dbReference type="InterPro" id="IPR039859">
    <property type="entry name" value="PFA4/ZDH16/20/ERF2-like"/>
</dbReference>
<evidence type="ECO:0000256" key="1">
    <source>
        <dbReference type="ARBA" id="ARBA00004141"/>
    </source>
</evidence>
<dbReference type="InterPro" id="IPR001594">
    <property type="entry name" value="Palmitoyltrfase_DHHC"/>
</dbReference>